<accession>A0A7J3X8D5</accession>
<sequence>MVGVLEERNSRSVLIRNVDYGAYAELSALAKRLGTSVGALASQAFKLLVGLADAGPMLAGLPADTPALLSNLLPVTRLKRKPVFVRHVGRLVVSREDLEKASGPIFFFGIGELVFDPSVDTKLFEEKVLRIVDCGKVVIHRGLDKLAVLERALFIGEVEEKV</sequence>
<evidence type="ECO:0000313" key="1">
    <source>
        <dbReference type="EMBL" id="HHP05434.1"/>
    </source>
</evidence>
<protein>
    <submittedName>
        <fullName evidence="1">Uncharacterized protein</fullName>
    </submittedName>
</protein>
<organism evidence="1">
    <name type="scientific">Thermofilum pendens</name>
    <dbReference type="NCBI Taxonomy" id="2269"/>
    <lineage>
        <taxon>Archaea</taxon>
        <taxon>Thermoproteota</taxon>
        <taxon>Thermoprotei</taxon>
        <taxon>Thermofilales</taxon>
        <taxon>Thermofilaceae</taxon>
        <taxon>Thermofilum</taxon>
    </lineage>
</organism>
<gene>
    <name evidence="1" type="ORF">ENM88_06805</name>
</gene>
<dbReference type="AlphaFoldDB" id="A0A7J3X8D5"/>
<dbReference type="EMBL" id="DRZM01000199">
    <property type="protein sequence ID" value="HHP05434.1"/>
    <property type="molecule type" value="Genomic_DNA"/>
</dbReference>
<name>A0A7J3X8D5_THEPE</name>
<comment type="caution">
    <text evidence="1">The sequence shown here is derived from an EMBL/GenBank/DDBJ whole genome shotgun (WGS) entry which is preliminary data.</text>
</comment>
<proteinExistence type="predicted"/>
<reference evidence="1" key="1">
    <citation type="journal article" date="2020" name="mSystems">
        <title>Genome- and Community-Level Interaction Insights into Carbon Utilization and Element Cycling Functions of Hydrothermarchaeota in Hydrothermal Sediment.</title>
        <authorList>
            <person name="Zhou Z."/>
            <person name="Liu Y."/>
            <person name="Xu W."/>
            <person name="Pan J."/>
            <person name="Luo Z.H."/>
            <person name="Li M."/>
        </authorList>
    </citation>
    <scope>NUCLEOTIDE SEQUENCE [LARGE SCALE GENOMIC DNA]</scope>
    <source>
        <strain evidence="1">SpSt-1125</strain>
    </source>
</reference>